<dbReference type="InterPro" id="IPR050054">
    <property type="entry name" value="UPRTase/APRTase"/>
</dbReference>
<dbReference type="GO" id="GO:0002055">
    <property type="term" value="F:adenine binding"/>
    <property type="evidence" value="ECO:0007669"/>
    <property type="project" value="TreeGrafter"/>
</dbReference>
<dbReference type="NCBIfam" id="NF002636">
    <property type="entry name" value="PRK02304.1-5"/>
    <property type="match status" value="1"/>
</dbReference>
<reference evidence="13 14" key="1">
    <citation type="submission" date="2019-06" db="EMBL/GenBank/DDBJ databases">
        <title>Sequencing the genomes of 1000 actinobacteria strains.</title>
        <authorList>
            <person name="Klenk H.-P."/>
        </authorList>
    </citation>
    <scope>NUCLEOTIDE SEQUENCE [LARGE SCALE GENOMIC DNA]</scope>
    <source>
        <strain evidence="13 14">DSM 45043</strain>
    </source>
</reference>
<protein>
    <recommendedName>
        <fullName evidence="6 11">Adenine phosphoribosyltransferase</fullName>
        <shortName evidence="11">APRT</shortName>
        <ecNumber evidence="6 11">2.4.2.7</ecNumber>
    </recommendedName>
</protein>
<evidence type="ECO:0000256" key="2">
    <source>
        <dbReference type="ARBA" id="ARBA00003968"/>
    </source>
</evidence>
<dbReference type="Proteomes" id="UP000316706">
    <property type="component" value="Unassembled WGS sequence"/>
</dbReference>
<dbReference type="CDD" id="cd06223">
    <property type="entry name" value="PRTases_typeI"/>
    <property type="match status" value="1"/>
</dbReference>
<keyword evidence="9 11" id="KW-0808">Transferase</keyword>
<dbReference type="UniPathway" id="UPA00588">
    <property type="reaction ID" value="UER00646"/>
</dbReference>
<accession>A0A543IED0</accession>
<evidence type="ECO:0000256" key="11">
    <source>
        <dbReference type="HAMAP-Rule" id="MF_00004"/>
    </source>
</evidence>
<evidence type="ECO:0000256" key="1">
    <source>
        <dbReference type="ARBA" id="ARBA00000868"/>
    </source>
</evidence>
<keyword evidence="8 11" id="KW-0328">Glycosyltransferase</keyword>
<name>A0A543IED0_9ACTN</name>
<proteinExistence type="inferred from homology"/>
<dbReference type="EMBL" id="VFPO01000001">
    <property type="protein sequence ID" value="TQM68939.1"/>
    <property type="molecule type" value="Genomic_DNA"/>
</dbReference>
<dbReference type="PANTHER" id="PTHR32315:SF3">
    <property type="entry name" value="ADENINE PHOSPHORIBOSYLTRANSFERASE"/>
    <property type="match status" value="1"/>
</dbReference>
<comment type="subcellular location">
    <subcellularLocation>
        <location evidence="3 11">Cytoplasm</location>
    </subcellularLocation>
</comment>
<dbReference type="PANTHER" id="PTHR32315">
    <property type="entry name" value="ADENINE PHOSPHORIBOSYLTRANSFERASE"/>
    <property type="match status" value="1"/>
</dbReference>
<dbReference type="GO" id="GO:0016208">
    <property type="term" value="F:AMP binding"/>
    <property type="evidence" value="ECO:0007669"/>
    <property type="project" value="TreeGrafter"/>
</dbReference>
<comment type="subunit">
    <text evidence="11">Homodimer.</text>
</comment>
<evidence type="ECO:0000256" key="7">
    <source>
        <dbReference type="ARBA" id="ARBA00022490"/>
    </source>
</evidence>
<dbReference type="GO" id="GO:0003999">
    <property type="term" value="F:adenine phosphoribosyltransferase activity"/>
    <property type="evidence" value="ECO:0007669"/>
    <property type="project" value="UniProtKB-UniRule"/>
</dbReference>
<evidence type="ECO:0000256" key="4">
    <source>
        <dbReference type="ARBA" id="ARBA00004659"/>
    </source>
</evidence>
<dbReference type="HAMAP" id="MF_00004">
    <property type="entry name" value="Aden_phosphoribosyltr"/>
    <property type="match status" value="1"/>
</dbReference>
<dbReference type="InterPro" id="IPR029057">
    <property type="entry name" value="PRTase-like"/>
</dbReference>
<sequence>MVDLGKLIRERIRDVDDYPKPGVVFKDITPLLADHVAFAGVVDAIVNYHGRGTIDKIVGIEARGFIIAAPVAYHFGAGFVPVRKKGKLPSQTREETYDLEYGTETIEIHSDAVEPGDRVLIVDDVLATGGTAGAAADLVRRGGAEVVGLSVLLELSFLRGRDRLRNLDVHSLVTV</sequence>
<dbReference type="NCBIfam" id="NF002634">
    <property type="entry name" value="PRK02304.1-3"/>
    <property type="match status" value="1"/>
</dbReference>
<dbReference type="AlphaFoldDB" id="A0A543IED0"/>
<evidence type="ECO:0000256" key="5">
    <source>
        <dbReference type="ARBA" id="ARBA00008391"/>
    </source>
</evidence>
<dbReference type="InterPro" id="IPR005764">
    <property type="entry name" value="Ade_phspho_trans"/>
</dbReference>
<evidence type="ECO:0000259" key="12">
    <source>
        <dbReference type="Pfam" id="PF00156"/>
    </source>
</evidence>
<dbReference type="GO" id="GO:0006166">
    <property type="term" value="P:purine ribonucleoside salvage"/>
    <property type="evidence" value="ECO:0007669"/>
    <property type="project" value="UniProtKB-UniRule"/>
</dbReference>
<evidence type="ECO:0000313" key="13">
    <source>
        <dbReference type="EMBL" id="TQM68939.1"/>
    </source>
</evidence>
<keyword evidence="10 11" id="KW-0660">Purine salvage</keyword>
<evidence type="ECO:0000256" key="10">
    <source>
        <dbReference type="ARBA" id="ARBA00022726"/>
    </source>
</evidence>
<dbReference type="Gene3D" id="3.40.50.2020">
    <property type="match status" value="1"/>
</dbReference>
<comment type="function">
    <text evidence="2 11">Catalyzes a salvage reaction resulting in the formation of AMP, that is energically less costly than de novo synthesis.</text>
</comment>
<evidence type="ECO:0000256" key="9">
    <source>
        <dbReference type="ARBA" id="ARBA00022679"/>
    </source>
</evidence>
<dbReference type="Pfam" id="PF00156">
    <property type="entry name" value="Pribosyltran"/>
    <property type="match status" value="1"/>
</dbReference>
<feature type="domain" description="Phosphoribosyltransferase" evidence="12">
    <location>
        <begin position="40"/>
        <end position="153"/>
    </location>
</feature>
<keyword evidence="7 11" id="KW-0963">Cytoplasm</keyword>
<comment type="pathway">
    <text evidence="4 11">Purine metabolism; AMP biosynthesis via salvage pathway; AMP from adenine: step 1/1.</text>
</comment>
<comment type="similarity">
    <text evidence="5 11">Belongs to the purine/pyrimidine phosphoribosyltransferase family.</text>
</comment>
<keyword evidence="14" id="KW-1185">Reference proteome</keyword>
<evidence type="ECO:0000256" key="8">
    <source>
        <dbReference type="ARBA" id="ARBA00022676"/>
    </source>
</evidence>
<comment type="catalytic activity">
    <reaction evidence="1 11">
        <text>AMP + diphosphate = 5-phospho-alpha-D-ribose 1-diphosphate + adenine</text>
        <dbReference type="Rhea" id="RHEA:16609"/>
        <dbReference type="ChEBI" id="CHEBI:16708"/>
        <dbReference type="ChEBI" id="CHEBI:33019"/>
        <dbReference type="ChEBI" id="CHEBI:58017"/>
        <dbReference type="ChEBI" id="CHEBI:456215"/>
        <dbReference type="EC" id="2.4.2.7"/>
    </reaction>
</comment>
<dbReference type="OrthoDB" id="9803963at2"/>
<dbReference type="EC" id="2.4.2.7" evidence="6 11"/>
<dbReference type="InterPro" id="IPR000836">
    <property type="entry name" value="PRTase_dom"/>
</dbReference>
<evidence type="ECO:0000313" key="14">
    <source>
        <dbReference type="Proteomes" id="UP000316706"/>
    </source>
</evidence>
<dbReference type="GO" id="GO:0044209">
    <property type="term" value="P:AMP salvage"/>
    <property type="evidence" value="ECO:0007669"/>
    <property type="project" value="UniProtKB-UniRule"/>
</dbReference>
<gene>
    <name evidence="11" type="primary">apt</name>
    <name evidence="13" type="ORF">FHX41_2615</name>
</gene>
<dbReference type="SUPFAM" id="SSF53271">
    <property type="entry name" value="PRTase-like"/>
    <property type="match status" value="1"/>
</dbReference>
<dbReference type="GO" id="GO:0005737">
    <property type="term" value="C:cytoplasm"/>
    <property type="evidence" value="ECO:0007669"/>
    <property type="project" value="UniProtKB-SubCell"/>
</dbReference>
<dbReference type="GO" id="GO:0006168">
    <property type="term" value="P:adenine salvage"/>
    <property type="evidence" value="ECO:0007669"/>
    <property type="project" value="InterPro"/>
</dbReference>
<dbReference type="FunFam" id="3.40.50.2020:FF:000021">
    <property type="entry name" value="Adenine phosphoribosyltransferase"/>
    <property type="match status" value="1"/>
</dbReference>
<dbReference type="NCBIfam" id="TIGR01090">
    <property type="entry name" value="apt"/>
    <property type="match status" value="1"/>
</dbReference>
<organism evidence="13 14">
    <name type="scientific">Actinomadura hallensis</name>
    <dbReference type="NCBI Taxonomy" id="337895"/>
    <lineage>
        <taxon>Bacteria</taxon>
        <taxon>Bacillati</taxon>
        <taxon>Actinomycetota</taxon>
        <taxon>Actinomycetes</taxon>
        <taxon>Streptosporangiales</taxon>
        <taxon>Thermomonosporaceae</taxon>
        <taxon>Actinomadura</taxon>
    </lineage>
</organism>
<evidence type="ECO:0000256" key="6">
    <source>
        <dbReference type="ARBA" id="ARBA00011893"/>
    </source>
</evidence>
<comment type="caution">
    <text evidence="13">The sequence shown here is derived from an EMBL/GenBank/DDBJ whole genome shotgun (WGS) entry which is preliminary data.</text>
</comment>
<evidence type="ECO:0000256" key="3">
    <source>
        <dbReference type="ARBA" id="ARBA00004496"/>
    </source>
</evidence>
<dbReference type="RefSeq" id="WP_141968703.1">
    <property type="nucleotide sequence ID" value="NZ_VFPO01000001.1"/>
</dbReference>